<evidence type="ECO:0000256" key="3">
    <source>
        <dbReference type="ARBA" id="ARBA00022692"/>
    </source>
</evidence>
<dbReference type="GO" id="GO:0012505">
    <property type="term" value="C:endomembrane system"/>
    <property type="evidence" value="ECO:0007669"/>
    <property type="project" value="UniProtKB-SubCell"/>
</dbReference>
<keyword evidence="2" id="KW-1003">Cell membrane</keyword>
<evidence type="ECO:0008006" key="13">
    <source>
        <dbReference type="Google" id="ProtNLM"/>
    </source>
</evidence>
<keyword evidence="4" id="KW-0732">Signal</keyword>
<dbReference type="GO" id="GO:0005886">
    <property type="term" value="C:plasma membrane"/>
    <property type="evidence" value="ECO:0007669"/>
    <property type="project" value="UniProtKB-SubCell"/>
</dbReference>
<evidence type="ECO:0000256" key="8">
    <source>
        <dbReference type="ARBA" id="ARBA00023180"/>
    </source>
</evidence>
<accession>A0A368KPH7</accession>
<evidence type="ECO:0000256" key="2">
    <source>
        <dbReference type="ARBA" id="ARBA00022475"/>
    </source>
</evidence>
<dbReference type="AlphaFoldDB" id="A0A368KPH7"/>
<dbReference type="InterPro" id="IPR001611">
    <property type="entry name" value="Leu-rich_rpt"/>
</dbReference>
<dbReference type="SUPFAM" id="SSF52047">
    <property type="entry name" value="RNI-like"/>
    <property type="match status" value="1"/>
</dbReference>
<dbReference type="Proteomes" id="UP000253562">
    <property type="component" value="Unassembled WGS sequence"/>
</dbReference>
<dbReference type="InterPro" id="IPR032675">
    <property type="entry name" value="LRR_dom_sf"/>
</dbReference>
<feature type="transmembrane region" description="Helical" evidence="10">
    <location>
        <begin position="30"/>
        <end position="54"/>
    </location>
</feature>
<keyword evidence="8" id="KW-0325">Glycoprotein</keyword>
<evidence type="ECO:0000256" key="9">
    <source>
        <dbReference type="ARBA" id="ARBA00037847"/>
    </source>
</evidence>
<keyword evidence="7" id="KW-0675">Receptor</keyword>
<dbReference type="Pfam" id="PF13516">
    <property type="entry name" value="LRR_6"/>
    <property type="match status" value="2"/>
</dbReference>
<protein>
    <recommendedName>
        <fullName evidence="13">Leucine Rich repeats (2 copies)</fullName>
    </recommendedName>
</protein>
<dbReference type="PANTHER" id="PTHR48052:SF24">
    <property type="entry name" value="LEUCINE-RICH REPEAT RECEPTOR-LIKE PROTEIN KINASE TDR"/>
    <property type="match status" value="1"/>
</dbReference>
<dbReference type="PANTHER" id="PTHR48052">
    <property type="entry name" value="UNNAMED PRODUCT"/>
    <property type="match status" value="1"/>
</dbReference>
<evidence type="ECO:0000256" key="1">
    <source>
        <dbReference type="ARBA" id="ARBA00004236"/>
    </source>
</evidence>
<dbReference type="EMBL" id="QPEX01000041">
    <property type="protein sequence ID" value="RCS42563.1"/>
    <property type="molecule type" value="Genomic_DNA"/>
</dbReference>
<comment type="subcellular location">
    <subcellularLocation>
        <location evidence="1">Cell membrane</location>
    </subcellularLocation>
    <subcellularLocation>
        <location evidence="9">Endomembrane system</location>
        <topology evidence="9">Single-pass membrane protein</topology>
    </subcellularLocation>
</comment>
<evidence type="ECO:0000313" key="11">
    <source>
        <dbReference type="EMBL" id="RCS42563.1"/>
    </source>
</evidence>
<organism evidence="11 12">
    <name type="scientific">Bremerella cremea</name>
    <dbReference type="NCBI Taxonomy" id="1031537"/>
    <lineage>
        <taxon>Bacteria</taxon>
        <taxon>Pseudomonadati</taxon>
        <taxon>Planctomycetota</taxon>
        <taxon>Planctomycetia</taxon>
        <taxon>Pirellulales</taxon>
        <taxon>Pirellulaceae</taxon>
        <taxon>Bremerella</taxon>
    </lineage>
</organism>
<evidence type="ECO:0000256" key="5">
    <source>
        <dbReference type="ARBA" id="ARBA00022989"/>
    </source>
</evidence>
<name>A0A368KPH7_9BACT</name>
<comment type="caution">
    <text evidence="11">The sequence shown here is derived from an EMBL/GenBank/DDBJ whole genome shotgun (WGS) entry which is preliminary data.</text>
</comment>
<evidence type="ECO:0000256" key="4">
    <source>
        <dbReference type="ARBA" id="ARBA00022729"/>
    </source>
</evidence>
<keyword evidence="3 10" id="KW-0812">Transmembrane</keyword>
<gene>
    <name evidence="11" type="ORF">DTL42_19225</name>
</gene>
<evidence type="ECO:0000256" key="7">
    <source>
        <dbReference type="ARBA" id="ARBA00023170"/>
    </source>
</evidence>
<reference evidence="11 12" key="1">
    <citation type="submission" date="2018-07" db="EMBL/GenBank/DDBJ databases">
        <title>Comparative genomes isolates from brazilian mangrove.</title>
        <authorList>
            <person name="De Araujo J.E."/>
            <person name="Taketani R.G."/>
            <person name="Silva M.C.P."/>
            <person name="Lourenco M.V."/>
            <person name="Oliveira V.M."/>
            <person name="Andreote F.D."/>
        </authorList>
    </citation>
    <scope>NUCLEOTIDE SEQUENCE [LARGE SCALE GENOMIC DNA]</scope>
    <source>
        <strain evidence="11 12">HEX PRIS-MGV</strain>
    </source>
</reference>
<evidence type="ECO:0000313" key="12">
    <source>
        <dbReference type="Proteomes" id="UP000253562"/>
    </source>
</evidence>
<evidence type="ECO:0000256" key="6">
    <source>
        <dbReference type="ARBA" id="ARBA00023136"/>
    </source>
</evidence>
<keyword evidence="6 10" id="KW-0472">Membrane</keyword>
<evidence type="ECO:0000256" key="10">
    <source>
        <dbReference type="SAM" id="Phobius"/>
    </source>
</evidence>
<sequence length="363" mass="40398">MGRLFRKTKVATPKAENVVMNPAKQRFLRLVPVLLSVIVLFLGIVCIFLSASFADNVEPSYSWLEQKASAQRLEDSYGASFVEGSNDGVEYTSAKKGAIYCEGELKNTTLNETAFTYCRALRLKRITLDHCHVETKGRSFSELTTIEELYVISTPLTGNGLSEIVKMPSLKAVSLSSIDNVESIIPMLSKSKSIELLILYDVKINNEAAKSILKWSQLKGLRAISCQFASHTVHTIVKASNLESIQLPESKFNPSELADLSMLRSLRVLNLMKTPIQDKDLSAVGRLPHLEKLYLQSTAISDEGIAHLIDLPNLQLISMNHTKVTKRALDLLGKIPDLNRQFVYADNTAISEADLEQFRRAKP</sequence>
<proteinExistence type="predicted"/>
<dbReference type="Gene3D" id="3.80.10.10">
    <property type="entry name" value="Ribonuclease Inhibitor"/>
    <property type="match status" value="2"/>
</dbReference>
<keyword evidence="5 10" id="KW-1133">Transmembrane helix</keyword>